<evidence type="ECO:0000259" key="1">
    <source>
        <dbReference type="Pfam" id="PF00535"/>
    </source>
</evidence>
<dbReference type="EMBL" id="CP010070">
    <property type="protein sequence ID" value="AIZ57024.1"/>
    <property type="molecule type" value="Genomic_DNA"/>
</dbReference>
<accession>A0A0A7LD76</accession>
<dbReference type="PANTHER" id="PTHR22916:SF3">
    <property type="entry name" value="UDP-GLCNAC:BETAGAL BETA-1,3-N-ACETYLGLUCOSAMINYLTRANSFERASE-LIKE PROTEIN 1"/>
    <property type="match status" value="1"/>
</dbReference>
<evidence type="ECO:0000313" key="2">
    <source>
        <dbReference type="EMBL" id="AIZ57024.1"/>
    </source>
</evidence>
<dbReference type="KEGG" id="mear:Mpt1_c11620"/>
<sequence length="334" mass="38129">MEALKASEKVSVIIPVFNGAAHIRSAFDVLSKQTYDNFETIFVVDKKTSDDSLKIMEEEKGRLSDVKVIVQQGDTKLGGARNEGLQASEGEIVWFFDVDDVAVPELLSETVRIMAEKNADVVMFNFIRTRSADVKPPSGEFGIDEMSRNEAIAALLHLELPVTAWSKIIRKKLLTDNGIEFSFGYAEDVWHTYNLVNKSEKICFCEKPLYLYIQNEGSICNTDKNRNIRGKAEIDRYAKLEELFSGDEDIIGVFKKRSALIRIRSAVHMDKASFMEYARSEDCRTMLNANLHNSVSPEVVLFKVAPSLYYSFVEYYLRKIYYKDNKCFRKPKKA</sequence>
<dbReference type="Proteomes" id="UP000030787">
    <property type="component" value="Chromosome"/>
</dbReference>
<dbReference type="PANTHER" id="PTHR22916">
    <property type="entry name" value="GLYCOSYLTRANSFERASE"/>
    <property type="match status" value="1"/>
</dbReference>
<feature type="domain" description="Glycosyltransferase 2-like" evidence="1">
    <location>
        <begin position="11"/>
        <end position="141"/>
    </location>
</feature>
<organism evidence="2 3">
    <name type="scientific">Candidatus Methanoplasma termitum</name>
    <dbReference type="NCBI Taxonomy" id="1577791"/>
    <lineage>
        <taxon>Archaea</taxon>
        <taxon>Methanobacteriati</taxon>
        <taxon>Thermoplasmatota</taxon>
        <taxon>Thermoplasmata</taxon>
        <taxon>Methanomassiliicoccales</taxon>
        <taxon>Methanomassiliicoccaceae</taxon>
        <taxon>Candidatus Methanoplasma</taxon>
    </lineage>
</organism>
<gene>
    <name evidence="2" type="primary">aglE</name>
    <name evidence="2" type="ORF">Mpt1_c11620</name>
</gene>
<dbReference type="SUPFAM" id="SSF53448">
    <property type="entry name" value="Nucleotide-diphospho-sugar transferases"/>
    <property type="match status" value="1"/>
</dbReference>
<dbReference type="GO" id="GO:0016758">
    <property type="term" value="F:hexosyltransferase activity"/>
    <property type="evidence" value="ECO:0007669"/>
    <property type="project" value="UniProtKB-ARBA"/>
</dbReference>
<dbReference type="EC" id="2.4.1.-" evidence="2"/>
<dbReference type="CDD" id="cd00761">
    <property type="entry name" value="Glyco_tranf_GTA_type"/>
    <property type="match status" value="1"/>
</dbReference>
<proteinExistence type="predicted"/>
<dbReference type="HOGENOM" id="CLU_025996_25_1_2"/>
<reference evidence="2 3" key="1">
    <citation type="journal article" date="2014" name="Appl. Environ. Microbiol.">
        <title>Comparative Genome Analysis of 'Candidatus Methanoplasma termitum' Indicates a New Mode of Energy Metabolism in the Seventh Order of Methanogens.</title>
        <authorList>
            <person name="Lang K."/>
            <person name="Schuldes J."/>
            <person name="Klingl A."/>
            <person name="Poehlein A."/>
            <person name="Daniel R."/>
            <person name="Brune A."/>
        </authorList>
    </citation>
    <scope>NUCLEOTIDE SEQUENCE [LARGE SCALE GENOMIC DNA]</scope>
    <source>
        <strain evidence="3">Mpt1</strain>
    </source>
</reference>
<protein>
    <submittedName>
        <fullName evidence="2">AglE protein</fullName>
        <ecNumber evidence="2">2.4.1.-</ecNumber>
    </submittedName>
</protein>
<name>A0A0A7LD76_9ARCH</name>
<evidence type="ECO:0000313" key="3">
    <source>
        <dbReference type="Proteomes" id="UP000030787"/>
    </source>
</evidence>
<dbReference type="Pfam" id="PF00535">
    <property type="entry name" value="Glycos_transf_2"/>
    <property type="match status" value="1"/>
</dbReference>
<dbReference type="InterPro" id="IPR029044">
    <property type="entry name" value="Nucleotide-diphossugar_trans"/>
</dbReference>
<keyword evidence="3" id="KW-1185">Reference proteome</keyword>
<dbReference type="InterPro" id="IPR001173">
    <property type="entry name" value="Glyco_trans_2-like"/>
</dbReference>
<dbReference type="Gene3D" id="3.90.550.10">
    <property type="entry name" value="Spore Coat Polysaccharide Biosynthesis Protein SpsA, Chain A"/>
    <property type="match status" value="1"/>
</dbReference>
<dbReference type="AlphaFoldDB" id="A0A0A7LD76"/>
<dbReference type="STRING" id="1577791.Mpt1_c11620"/>
<keyword evidence="2" id="KW-0328">Glycosyltransferase</keyword>
<keyword evidence="2" id="KW-0808">Transferase</keyword>